<dbReference type="STRING" id="92696.A0A4V2MXI5"/>
<dbReference type="InterPro" id="IPR032675">
    <property type="entry name" value="LRR_dom_sf"/>
</dbReference>
<dbReference type="AlphaFoldDB" id="A0A4V2MXI5"/>
<dbReference type="SUPFAM" id="SSF81383">
    <property type="entry name" value="F-box domain"/>
    <property type="match status" value="1"/>
</dbReference>
<name>A0A4V2MXI5_9APHY</name>
<dbReference type="EMBL" id="RWJN01000025">
    <property type="protein sequence ID" value="TCD70217.1"/>
    <property type="molecule type" value="Genomic_DNA"/>
</dbReference>
<dbReference type="PROSITE" id="PS50181">
    <property type="entry name" value="FBOX"/>
    <property type="match status" value="1"/>
</dbReference>
<dbReference type="SUPFAM" id="SSF52047">
    <property type="entry name" value="RNI-like"/>
    <property type="match status" value="1"/>
</dbReference>
<dbReference type="InterPro" id="IPR036047">
    <property type="entry name" value="F-box-like_dom_sf"/>
</dbReference>
<evidence type="ECO:0000313" key="2">
    <source>
        <dbReference type="EMBL" id="TCD70217.1"/>
    </source>
</evidence>
<evidence type="ECO:0000259" key="1">
    <source>
        <dbReference type="PROSITE" id="PS50181"/>
    </source>
</evidence>
<sequence length="597" mass="67653">MTSRSDLQGTHPMRNQAELESLVESCVTQAESLLSSLSALDWLGYGTELKYSDIPSLPRLRDFLSAALAITRTIENAGCAIHRLPTEILAKVFGYLPQDALAGHTFHRTDFPNTDHHSVQDYAALQQVCRHWRQILTPLPSYWTTIVLQKGSWTTSDKFIEFYLAKSVPQPIDVIAETFSGLAIVAQHSSRLRSLQIQHNEKWTSMIDDAFGSLCHGAPILESFNCHIQAPNADEELDISESKLPLVFAGDTPSLRKLRLHGFTSWHGNQFDHLTHICIHGWSSSNTISNGFQELLSLISHNPAVEEIYFSVLDPWIPEDWDDTLLETTHLTHLRRLSLSNSTVSQYIALISHLHIPAHASISLNNTIARPEDGNIVSLLRDPFKFDNLTNVKSLVTRFACNVIAFGPSGSLQINTAYDYGDRFLRYSNLDEWFFAENLREVWLNSPTEDSPQTDWFAFFAALPSLRKLSLQAVVTKPLIRALSRQSSPPRFSTARTLCRSLQTLWIIEDYDMMPNWLNSSYYDLLQCAEMRYANGVPFQELKIQSAIRPADGWPGSMVDALRQYAMLVDMDAQDLAVDIPEELNENLHSDYWPKWC</sequence>
<protein>
    <recommendedName>
        <fullName evidence="1">F-box domain-containing protein</fullName>
    </recommendedName>
</protein>
<dbReference type="Gene3D" id="3.80.10.10">
    <property type="entry name" value="Ribonuclease Inhibitor"/>
    <property type="match status" value="1"/>
</dbReference>
<dbReference type="Proteomes" id="UP000292702">
    <property type="component" value="Unassembled WGS sequence"/>
</dbReference>
<dbReference type="OrthoDB" id="2775820at2759"/>
<proteinExistence type="predicted"/>
<comment type="caution">
    <text evidence="2">The sequence shown here is derived from an EMBL/GenBank/DDBJ whole genome shotgun (WGS) entry which is preliminary data.</text>
</comment>
<organism evidence="2 3">
    <name type="scientific">Steccherinum ochraceum</name>
    <dbReference type="NCBI Taxonomy" id="92696"/>
    <lineage>
        <taxon>Eukaryota</taxon>
        <taxon>Fungi</taxon>
        <taxon>Dikarya</taxon>
        <taxon>Basidiomycota</taxon>
        <taxon>Agaricomycotina</taxon>
        <taxon>Agaricomycetes</taxon>
        <taxon>Polyporales</taxon>
        <taxon>Steccherinaceae</taxon>
        <taxon>Steccherinum</taxon>
    </lineage>
</organism>
<dbReference type="Gene3D" id="1.20.1280.50">
    <property type="match status" value="1"/>
</dbReference>
<feature type="domain" description="F-box" evidence="1">
    <location>
        <begin position="78"/>
        <end position="146"/>
    </location>
</feature>
<dbReference type="InterPro" id="IPR001810">
    <property type="entry name" value="F-box_dom"/>
</dbReference>
<reference evidence="2 3" key="1">
    <citation type="submission" date="2018-11" db="EMBL/GenBank/DDBJ databases">
        <title>Genome assembly of Steccherinum ochraceum LE-BIN_3174, the white-rot fungus of the Steccherinaceae family (The Residual Polyporoid clade, Polyporales, Basidiomycota).</title>
        <authorList>
            <person name="Fedorova T.V."/>
            <person name="Glazunova O.A."/>
            <person name="Landesman E.O."/>
            <person name="Moiseenko K.V."/>
            <person name="Psurtseva N.V."/>
            <person name="Savinova O.S."/>
            <person name="Shakhova N.V."/>
            <person name="Tyazhelova T.V."/>
            <person name="Vasina D.V."/>
        </authorList>
    </citation>
    <scope>NUCLEOTIDE SEQUENCE [LARGE SCALE GENOMIC DNA]</scope>
    <source>
        <strain evidence="2 3">LE-BIN_3174</strain>
    </source>
</reference>
<accession>A0A4V2MXI5</accession>
<gene>
    <name evidence="2" type="ORF">EIP91_004398</name>
</gene>
<dbReference type="CDD" id="cd09917">
    <property type="entry name" value="F-box_SF"/>
    <property type="match status" value="1"/>
</dbReference>
<keyword evidence="3" id="KW-1185">Reference proteome</keyword>
<evidence type="ECO:0000313" key="3">
    <source>
        <dbReference type="Proteomes" id="UP000292702"/>
    </source>
</evidence>